<evidence type="ECO:0000256" key="1">
    <source>
        <dbReference type="ARBA" id="ARBA00022448"/>
    </source>
</evidence>
<dbReference type="Proteomes" id="UP001295684">
    <property type="component" value="Unassembled WGS sequence"/>
</dbReference>
<dbReference type="InterPro" id="IPR050185">
    <property type="entry name" value="Ub_carboxyl-term_hydrolase"/>
</dbReference>
<dbReference type="InterPro" id="IPR028889">
    <property type="entry name" value="USP"/>
</dbReference>
<gene>
    <name evidence="3" type="ORF">ECRASSUSDP1_LOCUS7794</name>
</gene>
<dbReference type="InterPro" id="IPR038765">
    <property type="entry name" value="Papain-like_cys_pep_sf"/>
</dbReference>
<dbReference type="Pfam" id="PF00443">
    <property type="entry name" value="UCH"/>
    <property type="match status" value="1"/>
</dbReference>
<dbReference type="Pfam" id="PF12624">
    <property type="entry name" value="VPS13_N"/>
    <property type="match status" value="1"/>
</dbReference>
<organism evidence="3 4">
    <name type="scientific">Euplotes crassus</name>
    <dbReference type="NCBI Taxonomy" id="5936"/>
    <lineage>
        <taxon>Eukaryota</taxon>
        <taxon>Sar</taxon>
        <taxon>Alveolata</taxon>
        <taxon>Ciliophora</taxon>
        <taxon>Intramacronucleata</taxon>
        <taxon>Spirotrichea</taxon>
        <taxon>Hypotrichia</taxon>
        <taxon>Euplotida</taxon>
        <taxon>Euplotidae</taxon>
        <taxon>Moneuplotes</taxon>
    </lineage>
</organism>
<dbReference type="SUPFAM" id="SSF54001">
    <property type="entry name" value="Cysteine proteinases"/>
    <property type="match status" value="1"/>
</dbReference>
<keyword evidence="4" id="KW-1185">Reference proteome</keyword>
<comment type="caution">
    <text evidence="3">The sequence shown here is derived from an EMBL/GenBank/DDBJ whole genome shotgun (WGS) entry which is preliminary data.</text>
</comment>
<dbReference type="EMBL" id="CAMPGE010007606">
    <property type="protein sequence ID" value="CAI2366521.1"/>
    <property type="molecule type" value="Genomic_DNA"/>
</dbReference>
<dbReference type="InterPro" id="IPR018200">
    <property type="entry name" value="USP_CS"/>
</dbReference>
<feature type="domain" description="USP" evidence="2">
    <location>
        <begin position="976"/>
        <end position="1295"/>
    </location>
</feature>
<dbReference type="GO" id="GO:0016579">
    <property type="term" value="P:protein deubiquitination"/>
    <property type="evidence" value="ECO:0007669"/>
    <property type="project" value="InterPro"/>
</dbReference>
<dbReference type="PROSITE" id="PS50235">
    <property type="entry name" value="USP_3"/>
    <property type="match status" value="1"/>
</dbReference>
<dbReference type="InterPro" id="IPR001394">
    <property type="entry name" value="Peptidase_C19_UCH"/>
</dbReference>
<protein>
    <recommendedName>
        <fullName evidence="2">USP domain-containing protein</fullName>
    </recommendedName>
</protein>
<dbReference type="PANTHER" id="PTHR21646">
    <property type="entry name" value="UBIQUITIN CARBOXYL-TERMINAL HYDROLASE"/>
    <property type="match status" value="1"/>
</dbReference>
<accession>A0AAD1XDE8</accession>
<keyword evidence="1" id="KW-0813">Transport</keyword>
<dbReference type="PROSITE" id="PS00973">
    <property type="entry name" value="USP_2"/>
    <property type="match status" value="1"/>
</dbReference>
<name>A0AAD1XDE8_EUPCR</name>
<evidence type="ECO:0000313" key="4">
    <source>
        <dbReference type="Proteomes" id="UP001295684"/>
    </source>
</evidence>
<evidence type="ECO:0000259" key="2">
    <source>
        <dbReference type="PROSITE" id="PS50235"/>
    </source>
</evidence>
<dbReference type="InterPro" id="IPR026854">
    <property type="entry name" value="VPS13_N"/>
</dbReference>
<dbReference type="GO" id="GO:0004843">
    <property type="term" value="F:cysteine-type deubiquitinase activity"/>
    <property type="evidence" value="ECO:0007669"/>
    <property type="project" value="InterPro"/>
</dbReference>
<dbReference type="PANTHER" id="PTHR21646:SF46">
    <property type="entry name" value="UBIQUITIN CARBOXYL-TERMINAL HYDROLASE"/>
    <property type="match status" value="1"/>
</dbReference>
<sequence length="1296" mass="151131">MLVNLLGSYFHKSLSGWLRDHIEKFLENFVEGINADQFRMSLSRGVIDLKNLSIKPTILDSIPLPLKIRYGKVGSVFVDIPVTSILSSPLKIEIRDIFILINPKDVNEWNEEDTKKEFIEGVQLQLEALEDIFKAQLEIQNTEPGMWESMKIKILDNIQIDIKNICFRFEDSISNEKTSYALGINLETIQLYTCNEDWERDFVSGKDISLKMAKITNSEMYLNYCDKGDEDDSVNLGNLEEDMDPGKILQDLLKRSKRNRKLIEKFCIEAKVKFNKTLKKNSKPMVDVNLVIGGKFMEERKDIIASEERTNFFRLQKQQMNCILKYLDYSAKYREFKTEAQKSFLAKKFRKEESQRYMTLYEEYKRKAGDDKRIEEQEKVEELRGEMKEIEERYAYETIAALRQAATNRYSLDPQKAREREEMWRKIERFEYSKTEGVLSLLLFPFGRSKAQNLKDKQDTKEFRDKLIREFEEKYKDEEEKIDEASENLFEIGSRFNQEALRVMPDEWAQFLVNVFIPKLRIALLEDDSWAKKGKAIMEIEMVDMRTDAQIGQNWQKIDISFAKLNFIDNITENTTGRDISQSIVNTIFSENPYNDGKDSLKLHFETNPRFEDWEVKTRLYSKISQHIFAHMPLVKELQEFFGAGESSEELIPKSSKMQENLDDLSQLCDYIQKRETQALESHFEICRNHSDSSPFDREMHHKFVNYSSNKGEQDHQKLMINLQIIQILVGTINKDSESVKGLDNLIQATHSEAFNDIIENYKEVELIKNSEDALNVSGDHVFELLNSLRNIPGKNLSQGLSKESQYNFMSQVQKDVNERYLQEAQFGAEMDKTSDYNLQRSISDLYEEEQIYQILKETPSFIKEEPQMTGTSRRLADQDQALRSQLPDSPEHEHLKDYEEEKGVSLLQTEAGRSDAHCFPVEFKEDHFLPNFTNPDKEVEGFSGENYKSCKSDLGSVSATNDYVFAVSKPSWACRGIQNEANNCFMIVTLQMLFSVPEFTEYLGGNNPDIDSAIGDLPALNFKEMLNGKSFTYEMAKLSKDYFKQETSMTNIEKLRSLSEKEFGLNEHHDASRYLLHLFDNLQNEQSLATMSYLSSNDGHSANSLQKLQESYNSIIDELFMAKNRIVIICKSCSIMKEIYEEFNMIPVPIKYGIDGPTIDNFFENSAKIYLWKPERSFCGNHDTCTITERIVKAPRYLLVSIQRFYKDSHGSQRKNEDIVLYPNEFTLENYVETETKYSLKAVICHSGDLDSGHYYAYCRRGLDWYYFNDEEVYQVRYDEVDPKNAYMLTYEAQV</sequence>
<proteinExistence type="predicted"/>
<reference evidence="3" key="1">
    <citation type="submission" date="2023-07" db="EMBL/GenBank/DDBJ databases">
        <authorList>
            <consortium name="AG Swart"/>
            <person name="Singh M."/>
            <person name="Singh A."/>
            <person name="Seah K."/>
            <person name="Emmerich C."/>
        </authorList>
    </citation>
    <scope>NUCLEOTIDE SEQUENCE</scope>
    <source>
        <strain evidence="3">DP1</strain>
    </source>
</reference>
<evidence type="ECO:0000313" key="3">
    <source>
        <dbReference type="EMBL" id="CAI2366521.1"/>
    </source>
</evidence>
<dbReference type="Gene3D" id="3.90.70.10">
    <property type="entry name" value="Cysteine proteinases"/>
    <property type="match status" value="1"/>
</dbReference>